<feature type="transmembrane region" description="Helical" evidence="1">
    <location>
        <begin position="52"/>
        <end position="71"/>
    </location>
</feature>
<name>A0ABW1URA9_9LACO</name>
<keyword evidence="1" id="KW-0472">Membrane</keyword>
<gene>
    <name evidence="2" type="ORF">ACFQHW_08270</name>
</gene>
<keyword evidence="1" id="KW-0812">Transmembrane</keyword>
<sequence>MDKDVVLCGNRIIILIIDLLFAGLLAVTLVLYQADFQTTNRWLLLLTLHPPLLFGLLLFFDLGGLLVIYHLSEQTRVERRLRVILGATAASVNGLPLVDLSIIGAAAGILGLGGWFALASRTCSISLVGWFALILGLFVGQQVALWLYLVGR</sequence>
<reference evidence="3" key="1">
    <citation type="journal article" date="2019" name="Int. J. Syst. Evol. Microbiol.">
        <title>The Global Catalogue of Microorganisms (GCM) 10K type strain sequencing project: providing services to taxonomists for standard genome sequencing and annotation.</title>
        <authorList>
            <consortium name="The Broad Institute Genomics Platform"/>
            <consortium name="The Broad Institute Genome Sequencing Center for Infectious Disease"/>
            <person name="Wu L."/>
            <person name="Ma J."/>
        </authorList>
    </citation>
    <scope>NUCLEOTIDE SEQUENCE [LARGE SCALE GENOMIC DNA]</scope>
    <source>
        <strain evidence="3">CCM 8897</strain>
    </source>
</reference>
<dbReference type="RefSeq" id="WP_125598456.1">
    <property type="nucleotide sequence ID" value="NZ_JBHSSM010000018.1"/>
</dbReference>
<feature type="transmembrane region" description="Helical" evidence="1">
    <location>
        <begin position="128"/>
        <end position="150"/>
    </location>
</feature>
<organism evidence="2 3">
    <name type="scientific">Lapidilactobacillus achengensis</name>
    <dbReference type="NCBI Taxonomy" id="2486000"/>
    <lineage>
        <taxon>Bacteria</taxon>
        <taxon>Bacillati</taxon>
        <taxon>Bacillota</taxon>
        <taxon>Bacilli</taxon>
        <taxon>Lactobacillales</taxon>
        <taxon>Lactobacillaceae</taxon>
        <taxon>Lapidilactobacillus</taxon>
    </lineage>
</organism>
<evidence type="ECO:0000313" key="3">
    <source>
        <dbReference type="Proteomes" id="UP001596310"/>
    </source>
</evidence>
<dbReference type="Proteomes" id="UP001596310">
    <property type="component" value="Unassembled WGS sequence"/>
</dbReference>
<accession>A0ABW1URA9</accession>
<proteinExistence type="predicted"/>
<keyword evidence="1" id="KW-1133">Transmembrane helix</keyword>
<keyword evidence="3" id="KW-1185">Reference proteome</keyword>
<evidence type="ECO:0000313" key="2">
    <source>
        <dbReference type="EMBL" id="MFC6315553.1"/>
    </source>
</evidence>
<comment type="caution">
    <text evidence="2">The sequence shown here is derived from an EMBL/GenBank/DDBJ whole genome shotgun (WGS) entry which is preliminary data.</text>
</comment>
<feature type="transmembrane region" description="Helical" evidence="1">
    <location>
        <begin position="83"/>
        <end position="116"/>
    </location>
</feature>
<protein>
    <submittedName>
        <fullName evidence="2">Uncharacterized protein</fullName>
    </submittedName>
</protein>
<evidence type="ECO:0000256" key="1">
    <source>
        <dbReference type="SAM" id="Phobius"/>
    </source>
</evidence>
<dbReference type="EMBL" id="JBHSSM010000018">
    <property type="protein sequence ID" value="MFC6315553.1"/>
    <property type="molecule type" value="Genomic_DNA"/>
</dbReference>
<feature type="transmembrane region" description="Helical" evidence="1">
    <location>
        <begin position="12"/>
        <end position="32"/>
    </location>
</feature>